<keyword evidence="3 5" id="KW-0238">DNA-binding</keyword>
<evidence type="ECO:0000256" key="4">
    <source>
        <dbReference type="ARBA" id="ARBA00023163"/>
    </source>
</evidence>
<dbReference type="PANTHER" id="PTHR30055:SF175">
    <property type="entry name" value="HTH-TYPE TRANSCRIPTIONAL REPRESSOR KSTR2"/>
    <property type="match status" value="1"/>
</dbReference>
<dbReference type="Pfam" id="PF00440">
    <property type="entry name" value="TetR_N"/>
    <property type="match status" value="1"/>
</dbReference>
<evidence type="ECO:0000256" key="2">
    <source>
        <dbReference type="ARBA" id="ARBA00023015"/>
    </source>
</evidence>
<organism evidence="7 8">
    <name type="scientific">Scopulibacillus darangshiensis</name>
    <dbReference type="NCBI Taxonomy" id="442528"/>
    <lineage>
        <taxon>Bacteria</taxon>
        <taxon>Bacillati</taxon>
        <taxon>Bacillota</taxon>
        <taxon>Bacilli</taxon>
        <taxon>Bacillales</taxon>
        <taxon>Sporolactobacillaceae</taxon>
        <taxon>Scopulibacillus</taxon>
    </lineage>
</organism>
<dbReference type="GO" id="GO:0000976">
    <property type="term" value="F:transcription cis-regulatory region binding"/>
    <property type="evidence" value="ECO:0007669"/>
    <property type="project" value="TreeGrafter"/>
</dbReference>
<dbReference type="RefSeq" id="WP_132745277.1">
    <property type="nucleotide sequence ID" value="NZ_SLXK01000008.1"/>
</dbReference>
<evidence type="ECO:0000313" key="8">
    <source>
        <dbReference type="Proteomes" id="UP000295416"/>
    </source>
</evidence>
<dbReference type="PANTHER" id="PTHR30055">
    <property type="entry name" value="HTH-TYPE TRANSCRIPTIONAL REGULATOR RUTR"/>
    <property type="match status" value="1"/>
</dbReference>
<dbReference type="GO" id="GO:0003700">
    <property type="term" value="F:DNA-binding transcription factor activity"/>
    <property type="evidence" value="ECO:0007669"/>
    <property type="project" value="TreeGrafter"/>
</dbReference>
<comment type="caution">
    <text evidence="7">The sequence shown here is derived from an EMBL/GenBank/DDBJ whole genome shotgun (WGS) entry which is preliminary data.</text>
</comment>
<dbReference type="EMBL" id="SLXK01000008">
    <property type="protein sequence ID" value="TCP29729.1"/>
    <property type="molecule type" value="Genomic_DNA"/>
</dbReference>
<evidence type="ECO:0000256" key="1">
    <source>
        <dbReference type="ARBA" id="ARBA00022491"/>
    </source>
</evidence>
<feature type="domain" description="HTH tetR-type" evidence="6">
    <location>
        <begin position="18"/>
        <end position="78"/>
    </location>
</feature>
<dbReference type="SUPFAM" id="SSF46689">
    <property type="entry name" value="Homeodomain-like"/>
    <property type="match status" value="1"/>
</dbReference>
<dbReference type="InterPro" id="IPR050109">
    <property type="entry name" value="HTH-type_TetR-like_transc_reg"/>
</dbReference>
<name>A0A4R2P4I8_9BACL</name>
<proteinExistence type="predicted"/>
<accession>A0A4R2P4I8</accession>
<dbReference type="Gene3D" id="1.10.357.10">
    <property type="entry name" value="Tetracycline Repressor, domain 2"/>
    <property type="match status" value="1"/>
</dbReference>
<dbReference type="OrthoDB" id="2732116at2"/>
<dbReference type="PRINTS" id="PR00455">
    <property type="entry name" value="HTHTETR"/>
</dbReference>
<dbReference type="Proteomes" id="UP000295416">
    <property type="component" value="Unassembled WGS sequence"/>
</dbReference>
<sequence length="204" mass="23165">MGHKHRPPGRPRNNESNEPTHLRILQIAKALFLEHGFQKVSIDDIAMASGVTKATVYYYYETKALLFTKSMIAMMERIRGRMLQLLGRDKPLYERLLDVAEAHLKATTSIDLDGFMRETKTSLSPQQVQYIRETEEKMYGEIENALRTAMANGEMKTINPTFAAHSYISLLRVGNYRHSDGTAIFPSDHEAACQIVDLFLKGAE</sequence>
<keyword evidence="1" id="KW-0678">Repressor</keyword>
<evidence type="ECO:0000313" key="7">
    <source>
        <dbReference type="EMBL" id="TCP29729.1"/>
    </source>
</evidence>
<dbReference type="SUPFAM" id="SSF48498">
    <property type="entry name" value="Tetracyclin repressor-like, C-terminal domain"/>
    <property type="match status" value="1"/>
</dbReference>
<keyword evidence="4" id="KW-0804">Transcription</keyword>
<dbReference type="AlphaFoldDB" id="A0A4R2P4I8"/>
<evidence type="ECO:0000259" key="6">
    <source>
        <dbReference type="PROSITE" id="PS50977"/>
    </source>
</evidence>
<dbReference type="InterPro" id="IPR036271">
    <property type="entry name" value="Tet_transcr_reg_TetR-rel_C_sf"/>
</dbReference>
<keyword evidence="2" id="KW-0805">Transcription regulation</keyword>
<protein>
    <submittedName>
        <fullName evidence="7">TetR family transcriptional regulator</fullName>
    </submittedName>
</protein>
<dbReference type="Gene3D" id="1.10.10.60">
    <property type="entry name" value="Homeodomain-like"/>
    <property type="match status" value="1"/>
</dbReference>
<dbReference type="InterPro" id="IPR009057">
    <property type="entry name" value="Homeodomain-like_sf"/>
</dbReference>
<evidence type="ECO:0000256" key="5">
    <source>
        <dbReference type="PROSITE-ProRule" id="PRU00335"/>
    </source>
</evidence>
<evidence type="ECO:0000256" key="3">
    <source>
        <dbReference type="ARBA" id="ARBA00023125"/>
    </source>
</evidence>
<feature type="DNA-binding region" description="H-T-H motif" evidence="5">
    <location>
        <begin position="41"/>
        <end position="60"/>
    </location>
</feature>
<keyword evidence="8" id="KW-1185">Reference proteome</keyword>
<dbReference type="InterPro" id="IPR001647">
    <property type="entry name" value="HTH_TetR"/>
</dbReference>
<gene>
    <name evidence="7" type="ORF">EV207_10820</name>
</gene>
<dbReference type="PROSITE" id="PS50977">
    <property type="entry name" value="HTH_TETR_2"/>
    <property type="match status" value="1"/>
</dbReference>
<reference evidence="7 8" key="1">
    <citation type="submission" date="2019-03" db="EMBL/GenBank/DDBJ databases">
        <title>Genomic Encyclopedia of Type Strains, Phase IV (KMG-IV): sequencing the most valuable type-strain genomes for metagenomic binning, comparative biology and taxonomic classification.</title>
        <authorList>
            <person name="Goeker M."/>
        </authorList>
    </citation>
    <scope>NUCLEOTIDE SEQUENCE [LARGE SCALE GENOMIC DNA]</scope>
    <source>
        <strain evidence="7 8">DSM 19377</strain>
    </source>
</reference>